<dbReference type="EC" id="2.7.13.3" evidence="2"/>
<dbReference type="AlphaFoldDB" id="A0A6N3GFM4"/>
<dbReference type="FunFam" id="3.30.565.10:FF:000006">
    <property type="entry name" value="Sensor histidine kinase WalK"/>
    <property type="match status" value="1"/>
</dbReference>
<dbReference type="CDD" id="cd00075">
    <property type="entry name" value="HATPase"/>
    <property type="match status" value="1"/>
</dbReference>
<reference evidence="7" key="1">
    <citation type="submission" date="2019-11" db="EMBL/GenBank/DDBJ databases">
        <authorList>
            <person name="Feng L."/>
        </authorList>
    </citation>
    <scope>NUCLEOTIDE SEQUENCE</scope>
    <source>
        <strain evidence="7">PclaraLFYP37</strain>
    </source>
</reference>
<keyword evidence="3" id="KW-0597">Phosphoprotein</keyword>
<dbReference type="GeneID" id="93557733"/>
<dbReference type="GO" id="GO:0004721">
    <property type="term" value="F:phosphoprotein phosphatase activity"/>
    <property type="evidence" value="ECO:0007669"/>
    <property type="project" value="TreeGrafter"/>
</dbReference>
<comment type="catalytic activity">
    <reaction evidence="1">
        <text>ATP + protein L-histidine = ADP + protein N-phospho-L-histidine.</text>
        <dbReference type="EC" id="2.7.13.3"/>
    </reaction>
</comment>
<dbReference type="Gene3D" id="3.30.565.10">
    <property type="entry name" value="Histidine kinase-like ATPase, C-terminal domain"/>
    <property type="match status" value="1"/>
</dbReference>
<dbReference type="InterPro" id="IPR003594">
    <property type="entry name" value="HATPase_dom"/>
</dbReference>
<dbReference type="GO" id="GO:0016036">
    <property type="term" value="P:cellular response to phosphate starvation"/>
    <property type="evidence" value="ECO:0007669"/>
    <property type="project" value="TreeGrafter"/>
</dbReference>
<name>A0A6N3GFM4_9BACT</name>
<dbReference type="PRINTS" id="PR00344">
    <property type="entry name" value="BCTRLSENSOR"/>
</dbReference>
<dbReference type="RefSeq" id="WP_008620760.1">
    <property type="nucleotide sequence ID" value="NZ_AP025941.1"/>
</dbReference>
<dbReference type="PANTHER" id="PTHR45453:SF1">
    <property type="entry name" value="PHOSPHATE REGULON SENSOR PROTEIN PHOR"/>
    <property type="match status" value="1"/>
</dbReference>
<keyword evidence="6" id="KW-0902">Two-component regulatory system</keyword>
<dbReference type="Pfam" id="PF00512">
    <property type="entry name" value="HisKA"/>
    <property type="match status" value="1"/>
</dbReference>
<dbReference type="PANTHER" id="PTHR45453">
    <property type="entry name" value="PHOSPHATE REGULON SENSOR PROTEIN PHOR"/>
    <property type="match status" value="1"/>
</dbReference>
<evidence type="ECO:0000256" key="2">
    <source>
        <dbReference type="ARBA" id="ARBA00012438"/>
    </source>
</evidence>
<dbReference type="Pfam" id="PF02518">
    <property type="entry name" value="HATPase_c"/>
    <property type="match status" value="1"/>
</dbReference>
<dbReference type="InterPro" id="IPR036890">
    <property type="entry name" value="HATPase_C_sf"/>
</dbReference>
<keyword evidence="5" id="KW-0418">Kinase</keyword>
<proteinExistence type="predicted"/>
<dbReference type="EMBL" id="CACRUT010000029">
    <property type="protein sequence ID" value="VYU63507.1"/>
    <property type="molecule type" value="Genomic_DNA"/>
</dbReference>
<dbReference type="SMART" id="SM00388">
    <property type="entry name" value="HisKA"/>
    <property type="match status" value="1"/>
</dbReference>
<dbReference type="GO" id="GO:0000155">
    <property type="term" value="F:phosphorelay sensor kinase activity"/>
    <property type="evidence" value="ECO:0007669"/>
    <property type="project" value="InterPro"/>
</dbReference>
<dbReference type="InterPro" id="IPR004358">
    <property type="entry name" value="Sig_transdc_His_kin-like_C"/>
</dbReference>
<dbReference type="PROSITE" id="PS50109">
    <property type="entry name" value="HIS_KIN"/>
    <property type="match status" value="1"/>
</dbReference>
<organism evidence="7">
    <name type="scientific">Paraprevotella clara</name>
    <dbReference type="NCBI Taxonomy" id="454154"/>
    <lineage>
        <taxon>Bacteria</taxon>
        <taxon>Pseudomonadati</taxon>
        <taxon>Bacteroidota</taxon>
        <taxon>Bacteroidia</taxon>
        <taxon>Bacteroidales</taxon>
        <taxon>Prevotellaceae</taxon>
        <taxon>Paraprevotella</taxon>
    </lineage>
</organism>
<dbReference type="InterPro" id="IPR005467">
    <property type="entry name" value="His_kinase_dom"/>
</dbReference>
<gene>
    <name evidence="7" type="primary">phoR_2</name>
    <name evidence="7" type="ORF">PCLFYP37_03416</name>
</gene>
<dbReference type="GO" id="GO:0005886">
    <property type="term" value="C:plasma membrane"/>
    <property type="evidence" value="ECO:0007669"/>
    <property type="project" value="TreeGrafter"/>
</dbReference>
<sequence>MKRSTIWIVSVIIGVSFLGLLLLQMRYIEQMVKMRKEQFDESVVRSLNQASRNLEQNETFRYLENFTRDNLSPSSDSLPKLYMGGAVGTADASNGVGAAHGGEKIYSDFELHTIVKHPSTMPKVLRIERNNSIDEATRSFQEYVKNAYVYHKGLLDEVIYTILYKASEKPLEERINFKLLDQDIRNALENNGISIPYHFTVATNDGREVYRCPDYEEKGKDYSYSQVLFRNDPAGKIGIVRIHFPDMNSYLLETARMMIPALAFTIILFVTFVFTIYVIFRQKKVTEMKNDFINNMTHEFKTPISSISLAAQMLSDQSIKKSEAMYENLSRVINDETKRLRFQVEKVLQMSLYDRDNIAFKQKELDAHQLLAGVIKTFTLKVSQNGGSISSDFKAEQAEIYVDEMHFTNVIFNLMDNAVKYKRDDVELHLTLRTWNTGDKINISIEDNGIGIQKDDLKRIFDKFYRVHTGNKHDVKGFGLGLAYVKKIVGLQNGVIHAESEYGHGTKFIITLPTIKK</sequence>
<accession>A0A6N3GFM4</accession>
<dbReference type="SUPFAM" id="SSF55874">
    <property type="entry name" value="ATPase domain of HSP90 chaperone/DNA topoisomerase II/histidine kinase"/>
    <property type="match status" value="1"/>
</dbReference>
<keyword evidence="4 7" id="KW-0808">Transferase</keyword>
<dbReference type="SMART" id="SM00387">
    <property type="entry name" value="HATPase_c"/>
    <property type="match status" value="1"/>
</dbReference>
<dbReference type="InterPro" id="IPR003661">
    <property type="entry name" value="HisK_dim/P_dom"/>
</dbReference>
<evidence type="ECO:0000256" key="3">
    <source>
        <dbReference type="ARBA" id="ARBA00022553"/>
    </source>
</evidence>
<dbReference type="SUPFAM" id="SSF47384">
    <property type="entry name" value="Homodimeric domain of signal transducing histidine kinase"/>
    <property type="match status" value="1"/>
</dbReference>
<dbReference type="InterPro" id="IPR036097">
    <property type="entry name" value="HisK_dim/P_sf"/>
</dbReference>
<dbReference type="CDD" id="cd00082">
    <property type="entry name" value="HisKA"/>
    <property type="match status" value="1"/>
</dbReference>
<evidence type="ECO:0000256" key="5">
    <source>
        <dbReference type="ARBA" id="ARBA00022777"/>
    </source>
</evidence>
<evidence type="ECO:0000256" key="6">
    <source>
        <dbReference type="ARBA" id="ARBA00023012"/>
    </source>
</evidence>
<evidence type="ECO:0000256" key="4">
    <source>
        <dbReference type="ARBA" id="ARBA00022679"/>
    </source>
</evidence>
<protein>
    <recommendedName>
        <fullName evidence="2">histidine kinase</fullName>
        <ecNumber evidence="2">2.7.13.3</ecNumber>
    </recommendedName>
</protein>
<dbReference type="InterPro" id="IPR050351">
    <property type="entry name" value="BphY/WalK/GraS-like"/>
</dbReference>
<dbReference type="Gene3D" id="1.10.287.130">
    <property type="match status" value="1"/>
</dbReference>
<evidence type="ECO:0000256" key="1">
    <source>
        <dbReference type="ARBA" id="ARBA00000085"/>
    </source>
</evidence>
<evidence type="ECO:0000313" key="7">
    <source>
        <dbReference type="EMBL" id="VYU63507.1"/>
    </source>
</evidence>